<evidence type="ECO:0000313" key="3">
    <source>
        <dbReference type="EMBL" id="ORX66647.1"/>
    </source>
</evidence>
<dbReference type="EMBL" id="MCFD01000015">
    <property type="protein sequence ID" value="ORX66647.1"/>
    <property type="molecule type" value="Genomic_DNA"/>
</dbReference>
<proteinExistence type="inferred from homology"/>
<dbReference type="AlphaFoldDB" id="A0A1Y1VZE6"/>
<keyword evidence="1" id="KW-0227">DNA damage</keyword>
<keyword evidence="1" id="KW-0862">Zinc</keyword>
<gene>
    <name evidence="3" type="ORF">DL89DRAFT_270172</name>
</gene>
<keyword evidence="1" id="KW-0539">Nucleus</keyword>
<keyword evidence="1" id="KW-0808">Transferase</keyword>
<dbReference type="InterPro" id="IPR036388">
    <property type="entry name" value="WH-like_DNA-bd_sf"/>
</dbReference>
<keyword evidence="1" id="KW-0833">Ubl conjugation pathway</keyword>
<dbReference type="EC" id="2.3.2.27" evidence="1"/>
<evidence type="ECO:0000256" key="1">
    <source>
        <dbReference type="RuleBase" id="RU368018"/>
    </source>
</evidence>
<dbReference type="GO" id="GO:0005634">
    <property type="term" value="C:nucleus"/>
    <property type="evidence" value="ECO:0007669"/>
    <property type="project" value="UniProtKB-SubCell"/>
</dbReference>
<dbReference type="Gene3D" id="1.10.10.10">
    <property type="entry name" value="Winged helix-like DNA-binding domain superfamily/Winged helix DNA-binding domain"/>
    <property type="match status" value="1"/>
</dbReference>
<reference evidence="3 4" key="1">
    <citation type="submission" date="2016-07" db="EMBL/GenBank/DDBJ databases">
        <title>Pervasive Adenine N6-methylation of Active Genes in Fungi.</title>
        <authorList>
            <consortium name="DOE Joint Genome Institute"/>
            <person name="Mondo S.J."/>
            <person name="Dannebaum R.O."/>
            <person name="Kuo R.C."/>
            <person name="Labutti K."/>
            <person name="Haridas S."/>
            <person name="Kuo A."/>
            <person name="Salamov A."/>
            <person name="Ahrendt S.R."/>
            <person name="Lipzen A."/>
            <person name="Sullivan W."/>
            <person name="Andreopoulos W.B."/>
            <person name="Clum A."/>
            <person name="Lindquist E."/>
            <person name="Daum C."/>
            <person name="Ramamoorthy G.K."/>
            <person name="Gryganskyi A."/>
            <person name="Culley D."/>
            <person name="Magnuson J.K."/>
            <person name="James T.Y."/>
            <person name="O'Malley M.A."/>
            <person name="Stajich J.E."/>
            <person name="Spatafora J.W."/>
            <person name="Visel A."/>
            <person name="Grigoriev I.V."/>
        </authorList>
    </citation>
    <scope>NUCLEOTIDE SEQUENCE [LARGE SCALE GENOMIC DNA]</scope>
    <source>
        <strain evidence="3 4">ATCC 12442</strain>
    </source>
</reference>
<comment type="subcellular location">
    <subcellularLocation>
        <location evidence="1">Nucleus</location>
    </subcellularLocation>
</comment>
<dbReference type="InterPro" id="IPR013083">
    <property type="entry name" value="Znf_RING/FYVE/PHD"/>
</dbReference>
<dbReference type="InterPro" id="IPR011513">
    <property type="entry name" value="Nse1"/>
</dbReference>
<dbReference type="Gene3D" id="3.90.1150.220">
    <property type="match status" value="1"/>
</dbReference>
<comment type="similarity">
    <text evidence="1">Belongs to the NSE1 family.</text>
</comment>
<dbReference type="Proteomes" id="UP000193922">
    <property type="component" value="Unassembled WGS sequence"/>
</dbReference>
<protein>
    <recommendedName>
        <fullName evidence="1">Non-structural maintenance of chromosomes element 1 homolog</fullName>
        <ecNumber evidence="1">2.3.2.27</ecNumber>
    </recommendedName>
</protein>
<keyword evidence="1" id="KW-0863">Zinc-finger</keyword>
<dbReference type="PANTHER" id="PTHR20973:SF0">
    <property type="entry name" value="NON-STRUCTURAL MAINTENANCE OF CHROMOSOMES ELEMENT 1 HOMOLOG"/>
    <property type="match status" value="1"/>
</dbReference>
<keyword evidence="4" id="KW-1185">Reference proteome</keyword>
<name>A0A1Y1VZE6_9FUNG</name>
<accession>A0A1Y1VZE6</accession>
<keyword evidence="1" id="KW-0479">Metal-binding</keyword>
<dbReference type="PANTHER" id="PTHR20973">
    <property type="entry name" value="NON-SMC ELEMENT 1-RELATED"/>
    <property type="match status" value="1"/>
</dbReference>
<keyword evidence="1" id="KW-0233">DNA recombination</keyword>
<comment type="caution">
    <text evidence="3">The sequence shown here is derived from an EMBL/GenBank/DDBJ whole genome shotgun (WGS) entry which is preliminary data.</text>
</comment>
<comment type="catalytic activity">
    <reaction evidence="1">
        <text>S-ubiquitinyl-[E2 ubiquitin-conjugating enzyme]-L-cysteine + [acceptor protein]-L-lysine = [E2 ubiquitin-conjugating enzyme]-L-cysteine + N(6)-ubiquitinyl-[acceptor protein]-L-lysine.</text>
        <dbReference type="EC" id="2.3.2.27"/>
    </reaction>
</comment>
<feature type="region of interest" description="Disordered" evidence="2">
    <location>
        <begin position="233"/>
        <end position="280"/>
    </location>
</feature>
<dbReference type="STRING" id="61395.A0A1Y1VZE6"/>
<dbReference type="OrthoDB" id="185455at2759"/>
<dbReference type="RefSeq" id="XP_040740635.1">
    <property type="nucleotide sequence ID" value="XM_040888590.1"/>
</dbReference>
<comment type="subunit">
    <text evidence="1">Component of the Smc5-Smc6 complex.</text>
</comment>
<evidence type="ECO:0000313" key="4">
    <source>
        <dbReference type="Proteomes" id="UP000193922"/>
    </source>
</evidence>
<feature type="compositionally biased region" description="Acidic residues" evidence="2">
    <location>
        <begin position="250"/>
        <end position="259"/>
    </location>
</feature>
<dbReference type="GO" id="GO:0008270">
    <property type="term" value="F:zinc ion binding"/>
    <property type="evidence" value="ECO:0007669"/>
    <property type="project" value="UniProtKB-KW"/>
</dbReference>
<dbReference type="GeneID" id="63805238"/>
<sequence length="280" mass="30752">MSQSYSDEQRMLAQWCMAAQFFSEEKLRAAMQRIFNTDDIDLQHIVDRTNNSLSIFSLELRSRMDQLTGTRDWALVNTNADEISKQATPYSPVELSILKALIEQICTEPSGNFCITYHEAVREAARLGPSGFSLTDAGLLLDKLCGDGWLNRANGGFVVMGARATIELQSFLNDSYQDLLHECSLCKEIATCGIVCDGCGAALHPCCVDRVVEAGGSRGLACPQCHKAIREPSRFGPGEDGVPIEHQESIAEDGSEDEQTALKRMKAEPVATQDSDDDNH</sequence>
<evidence type="ECO:0000256" key="2">
    <source>
        <dbReference type="SAM" id="MobiDB-lite"/>
    </source>
</evidence>
<dbReference type="GO" id="GO:0000724">
    <property type="term" value="P:double-strand break repair via homologous recombination"/>
    <property type="evidence" value="ECO:0007669"/>
    <property type="project" value="TreeGrafter"/>
</dbReference>
<organism evidence="3 4">
    <name type="scientific">Linderina pennispora</name>
    <dbReference type="NCBI Taxonomy" id="61395"/>
    <lineage>
        <taxon>Eukaryota</taxon>
        <taxon>Fungi</taxon>
        <taxon>Fungi incertae sedis</taxon>
        <taxon>Zoopagomycota</taxon>
        <taxon>Kickxellomycotina</taxon>
        <taxon>Kickxellomycetes</taxon>
        <taxon>Kickxellales</taxon>
        <taxon>Kickxellaceae</taxon>
        <taxon>Linderina</taxon>
    </lineage>
</organism>
<comment type="function">
    <text evidence="1">Acts in a DNA repair pathway for removal of UV-induced DNA damage that is distinct from classical nucleotide excision repair and in repair of ionizing radiation damage. Functions in homologous recombination repair of DNA double strand breaks and in recovery of stalled replication forks.</text>
</comment>
<keyword evidence="1" id="KW-0234">DNA repair</keyword>
<dbReference type="GO" id="GO:0061630">
    <property type="term" value="F:ubiquitin protein ligase activity"/>
    <property type="evidence" value="ECO:0007669"/>
    <property type="project" value="UniProtKB-EC"/>
</dbReference>
<dbReference type="GO" id="GO:0030915">
    <property type="term" value="C:Smc5-Smc6 complex"/>
    <property type="evidence" value="ECO:0007669"/>
    <property type="project" value="UniProtKB-UniRule"/>
</dbReference>
<dbReference type="Pfam" id="PF07574">
    <property type="entry name" value="SMC_Nse1"/>
    <property type="match status" value="1"/>
</dbReference>
<dbReference type="Gene3D" id="3.30.40.10">
    <property type="entry name" value="Zinc/RING finger domain, C3HC4 (zinc finger)"/>
    <property type="match status" value="1"/>
</dbReference>